<dbReference type="Pfam" id="PF12806">
    <property type="entry name" value="Acyl-CoA_dh_C"/>
    <property type="match status" value="1"/>
</dbReference>
<dbReference type="Gene3D" id="1.20.140.10">
    <property type="entry name" value="Butyryl-CoA Dehydrogenase, subunit A, domain 3"/>
    <property type="match status" value="1"/>
</dbReference>
<evidence type="ECO:0000259" key="13">
    <source>
        <dbReference type="Pfam" id="PF02770"/>
    </source>
</evidence>
<dbReference type="EC" id="1.3.99.41" evidence="8"/>
<evidence type="ECO:0000256" key="5">
    <source>
        <dbReference type="ARBA" id="ARBA00023002"/>
    </source>
</evidence>
<dbReference type="SUPFAM" id="SSF47203">
    <property type="entry name" value="Acyl-CoA dehydrogenase C-terminal domain-like"/>
    <property type="match status" value="1"/>
</dbReference>
<evidence type="ECO:0000256" key="4">
    <source>
        <dbReference type="ARBA" id="ARBA00022827"/>
    </source>
</evidence>
<comment type="catalytic activity">
    <reaction evidence="6">
        <text>3-(methylsulfanyl)propanoyl-CoA + oxidized [electron-transfer flavoprotein] + H(+) = 3-(methylsulfanyl)acryloyl-CoA + reduced [electron-transfer flavoprotein]</text>
        <dbReference type="Rhea" id="RHEA:52612"/>
        <dbReference type="Rhea" id="RHEA-COMP:10685"/>
        <dbReference type="Rhea" id="RHEA-COMP:10686"/>
        <dbReference type="ChEBI" id="CHEBI:15378"/>
        <dbReference type="ChEBI" id="CHEBI:57692"/>
        <dbReference type="ChEBI" id="CHEBI:58307"/>
        <dbReference type="ChEBI" id="CHEBI:82815"/>
        <dbReference type="ChEBI" id="CHEBI:84994"/>
        <dbReference type="EC" id="1.3.99.41"/>
    </reaction>
    <physiologicalReaction direction="left-to-right" evidence="6">
        <dbReference type="Rhea" id="RHEA:52613"/>
    </physiologicalReaction>
</comment>
<keyword evidence="11" id="KW-0812">Transmembrane</keyword>
<comment type="caution">
    <text evidence="16">The sequence shown here is derived from an EMBL/GenBank/DDBJ whole genome shotgun (WGS) entry which is preliminary data.</text>
</comment>
<name>A0A9X3TY38_9PROT</name>
<dbReference type="GO" id="GO:0016627">
    <property type="term" value="F:oxidoreductase activity, acting on the CH-CH group of donors"/>
    <property type="evidence" value="ECO:0007669"/>
    <property type="project" value="InterPro"/>
</dbReference>
<dbReference type="InterPro" id="IPR052166">
    <property type="entry name" value="Diverse_Acyl-CoA_DH"/>
</dbReference>
<evidence type="ECO:0000256" key="11">
    <source>
        <dbReference type="SAM" id="Phobius"/>
    </source>
</evidence>
<keyword evidence="5 10" id="KW-0560">Oxidoreductase</keyword>
<dbReference type="InterPro" id="IPR009100">
    <property type="entry name" value="AcylCoA_DH/oxidase_NM_dom_sf"/>
</dbReference>
<keyword evidence="4 10" id="KW-0274">FAD</keyword>
<organism evidence="16 17">
    <name type="scientific">Govanella unica</name>
    <dbReference type="NCBI Taxonomy" id="2975056"/>
    <lineage>
        <taxon>Bacteria</taxon>
        <taxon>Pseudomonadati</taxon>
        <taxon>Pseudomonadota</taxon>
        <taxon>Alphaproteobacteria</taxon>
        <taxon>Emcibacterales</taxon>
        <taxon>Govanellaceae</taxon>
        <taxon>Govanella</taxon>
    </lineage>
</organism>
<dbReference type="EMBL" id="JANWOI010000002">
    <property type="protein sequence ID" value="MDA5193844.1"/>
    <property type="molecule type" value="Genomic_DNA"/>
</dbReference>
<evidence type="ECO:0000256" key="8">
    <source>
        <dbReference type="ARBA" id="ARBA00066694"/>
    </source>
</evidence>
<dbReference type="Pfam" id="PF00441">
    <property type="entry name" value="Acyl-CoA_dh_1"/>
    <property type="match status" value="1"/>
</dbReference>
<keyword evidence="11" id="KW-0472">Membrane</keyword>
<keyword evidence="11" id="KW-1133">Transmembrane helix</keyword>
<accession>A0A9X3TY38</accession>
<feature type="domain" description="Acyl-CoA oxidase/dehydrogenase middle" evidence="13">
    <location>
        <begin position="162"/>
        <end position="265"/>
    </location>
</feature>
<evidence type="ECO:0000259" key="12">
    <source>
        <dbReference type="Pfam" id="PF00441"/>
    </source>
</evidence>
<evidence type="ECO:0000256" key="3">
    <source>
        <dbReference type="ARBA" id="ARBA00022630"/>
    </source>
</evidence>
<feature type="domain" description="Acyl-CoA dehydrogenase/oxidase N-terminal" evidence="14">
    <location>
        <begin position="74"/>
        <end position="157"/>
    </location>
</feature>
<evidence type="ECO:0000256" key="6">
    <source>
        <dbReference type="ARBA" id="ARBA00051388"/>
    </source>
</evidence>
<dbReference type="InterPro" id="IPR009075">
    <property type="entry name" value="AcylCo_DH/oxidase_C"/>
</dbReference>
<evidence type="ECO:0000313" key="16">
    <source>
        <dbReference type="EMBL" id="MDA5193844.1"/>
    </source>
</evidence>
<dbReference type="InterPro" id="IPR046373">
    <property type="entry name" value="Acyl-CoA_Oxase/DH_mid-dom_sf"/>
</dbReference>
<evidence type="ECO:0000256" key="1">
    <source>
        <dbReference type="ARBA" id="ARBA00001974"/>
    </source>
</evidence>
<dbReference type="InterPro" id="IPR013786">
    <property type="entry name" value="AcylCoA_DH/ox_N"/>
</dbReference>
<comment type="cofactor">
    <cofactor evidence="1 10">
        <name>FAD</name>
        <dbReference type="ChEBI" id="CHEBI:57692"/>
    </cofactor>
</comment>
<evidence type="ECO:0000313" key="17">
    <source>
        <dbReference type="Proteomes" id="UP001141619"/>
    </source>
</evidence>
<dbReference type="PANTHER" id="PTHR42803:SF1">
    <property type="entry name" value="BROAD-SPECIFICITY LINEAR ACYL-COA DEHYDROGENASE FADE5"/>
    <property type="match status" value="1"/>
</dbReference>
<evidence type="ECO:0000256" key="9">
    <source>
        <dbReference type="ARBA" id="ARBA00069043"/>
    </source>
</evidence>
<dbReference type="Gene3D" id="1.10.540.10">
    <property type="entry name" value="Acyl-CoA dehydrogenase/oxidase, N-terminal domain"/>
    <property type="match status" value="1"/>
</dbReference>
<evidence type="ECO:0000259" key="15">
    <source>
        <dbReference type="Pfam" id="PF12806"/>
    </source>
</evidence>
<dbReference type="InterPro" id="IPR037069">
    <property type="entry name" value="AcylCoA_DH/ox_N_sf"/>
</dbReference>
<dbReference type="FunFam" id="2.40.110.10:FF:000031">
    <property type="entry name" value="Acyl-CoA dehydrogenase, putative"/>
    <property type="match status" value="1"/>
</dbReference>
<evidence type="ECO:0000259" key="14">
    <source>
        <dbReference type="Pfam" id="PF02771"/>
    </source>
</evidence>
<keyword evidence="17" id="KW-1185">Reference proteome</keyword>
<feature type="domain" description="Acetyl-CoA dehydrogenase-like C-terminal" evidence="15">
    <location>
        <begin position="460"/>
        <end position="578"/>
    </location>
</feature>
<feature type="transmembrane region" description="Helical" evidence="11">
    <location>
        <begin position="511"/>
        <end position="529"/>
    </location>
</feature>
<dbReference type="GO" id="GO:0050660">
    <property type="term" value="F:flavin adenine dinucleotide binding"/>
    <property type="evidence" value="ECO:0007669"/>
    <property type="project" value="InterPro"/>
</dbReference>
<feature type="domain" description="Acyl-CoA dehydrogenase/oxidase C-terminal" evidence="12">
    <location>
        <begin position="277"/>
        <end position="444"/>
    </location>
</feature>
<protein>
    <recommendedName>
        <fullName evidence="9">3-methylmercaptopropionyl-CoA dehydrogenase</fullName>
        <ecNumber evidence="8">1.3.99.41</ecNumber>
    </recommendedName>
</protein>
<dbReference type="SUPFAM" id="SSF56645">
    <property type="entry name" value="Acyl-CoA dehydrogenase NM domain-like"/>
    <property type="match status" value="1"/>
</dbReference>
<evidence type="ECO:0000256" key="10">
    <source>
        <dbReference type="RuleBase" id="RU362125"/>
    </source>
</evidence>
<evidence type="ECO:0000256" key="2">
    <source>
        <dbReference type="ARBA" id="ARBA00009347"/>
    </source>
</evidence>
<dbReference type="AlphaFoldDB" id="A0A9X3TY38"/>
<evidence type="ECO:0000256" key="7">
    <source>
        <dbReference type="ARBA" id="ARBA00058683"/>
    </source>
</evidence>
<comment type="function">
    <text evidence="7">Involved in the assimilation of dimethylsulphoniopropionate (DMSP), an important compound in the fixation of carbon in marine phytoplankton, by mediating the conversion of 3-(methylthio)propanoyl-CoA (MMPA-CoA) to 3-(methylthio)acryloyl-CoA (MTA-CoA).</text>
</comment>
<reference evidence="16" key="2">
    <citation type="journal article" date="2023" name="Syst. Appl. Microbiol.">
        <title>Govania unica gen. nov., sp. nov., a rare biosphere bacterium that represents a novel family in the class Alphaproteobacteria.</title>
        <authorList>
            <person name="Vandamme P."/>
            <person name="Peeters C."/>
            <person name="Hettiarachchi A."/>
            <person name="Cnockaert M."/>
            <person name="Carlier A."/>
        </authorList>
    </citation>
    <scope>NUCLEOTIDE SEQUENCE</scope>
    <source>
        <strain evidence="16">LMG 31809</strain>
    </source>
</reference>
<dbReference type="InterPro" id="IPR036250">
    <property type="entry name" value="AcylCo_DH-like_C"/>
</dbReference>
<keyword evidence="3 10" id="KW-0285">Flavoprotein</keyword>
<dbReference type="Proteomes" id="UP001141619">
    <property type="component" value="Unassembled WGS sequence"/>
</dbReference>
<dbReference type="Pfam" id="PF02770">
    <property type="entry name" value="Acyl-CoA_dh_M"/>
    <property type="match status" value="1"/>
</dbReference>
<gene>
    <name evidence="16" type="ORF">NYP16_07750</name>
</gene>
<dbReference type="Pfam" id="PF02771">
    <property type="entry name" value="Acyl-CoA_dh_N"/>
    <property type="match status" value="1"/>
</dbReference>
<dbReference type="InterPro" id="IPR025878">
    <property type="entry name" value="Acyl-CoA_dh-like_C_dom"/>
</dbReference>
<comment type="similarity">
    <text evidence="2 10">Belongs to the acyl-CoA dehydrogenase family.</text>
</comment>
<reference evidence="16" key="1">
    <citation type="submission" date="2022-08" db="EMBL/GenBank/DDBJ databases">
        <authorList>
            <person name="Vandamme P."/>
            <person name="Hettiarachchi A."/>
            <person name="Peeters C."/>
            <person name="Cnockaert M."/>
            <person name="Carlier A."/>
        </authorList>
    </citation>
    <scope>NUCLEOTIDE SEQUENCE</scope>
    <source>
        <strain evidence="16">LMG 31809</strain>
    </source>
</reference>
<dbReference type="RefSeq" id="WP_274943537.1">
    <property type="nucleotide sequence ID" value="NZ_JANWOI010000002.1"/>
</dbReference>
<proteinExistence type="inferred from homology"/>
<dbReference type="InterPro" id="IPR006091">
    <property type="entry name" value="Acyl-CoA_Oxase/DH_mid-dom"/>
</dbReference>
<dbReference type="PANTHER" id="PTHR42803">
    <property type="entry name" value="ACYL-COA DEHYDROGENASE"/>
    <property type="match status" value="1"/>
</dbReference>
<sequence length="585" mass="64330">MTIYKAPHEEQFFILEHLLGLDHFKSMPRYADLSDDLIESVLTETAKLFENIWHPLNQKADMSGGCKLTADGVKVPEDFHAAHKAYVDGGWIALAMDPAYGGQGLPETLAFSMLEQAVSANTSLCGFYGCKSAATTILTHGNAEQKATYVENLATGQWGGTMCLTEPHCGSDLGLLRTRAEPQGNGTYKITGQKIFITGGDHDLTDNIIHLVLARLPDAPPGVKGISLFIVPKIMADGSRNSLSCTAVEKKMGLTASATCAMEFEAAIGFLLGAEHRGLNAMFTMINESRLSVSMQAYALAEIATQNAVAYAHDRLQGRYIGGARDEGAVADPIIVHPDVQRLLILNRAYIEAARAAIYWSVMQMDISRHHPDDETRRAAEDILSFMTPVLKGYLTEEGFEATSRALQCFGGHGYIRDTGVEQFLRDTRITMIYEGTTGIQALDLLGRKMKFYPAFLKYLKDFTDGSDFPDDLRAYRDALKSAIEVMEQARAIVMALASDNPHAYAGVSVYFLRIVALLTMGYFWGLMVQAAMQSKDSRFGEDFRARKKLTADAYFALVMPEIHALHHKIKAGANSFPDLRSVFA</sequence>
<dbReference type="Gene3D" id="2.40.110.10">
    <property type="entry name" value="Butyryl-CoA Dehydrogenase, subunit A, domain 2"/>
    <property type="match status" value="1"/>
</dbReference>